<comment type="caution">
    <text evidence="2">The sequence shown here is derived from an EMBL/GenBank/DDBJ whole genome shotgun (WGS) entry which is preliminary data.</text>
</comment>
<sequence>MSLDSVHPGISSGAIRPGQDARDDRRPDSQQREKPKPAAKDQPLPGEPGTVVNDLGQVTGRTINVTA</sequence>
<gene>
    <name evidence="2" type="ORF">GALL_182770</name>
</gene>
<feature type="compositionally biased region" description="Basic and acidic residues" evidence="1">
    <location>
        <begin position="19"/>
        <end position="39"/>
    </location>
</feature>
<name>A0A1J5RVL2_9ZZZZ</name>
<feature type="region of interest" description="Disordered" evidence="1">
    <location>
        <begin position="1"/>
        <end position="67"/>
    </location>
</feature>
<organism evidence="2">
    <name type="scientific">mine drainage metagenome</name>
    <dbReference type="NCBI Taxonomy" id="410659"/>
    <lineage>
        <taxon>unclassified sequences</taxon>
        <taxon>metagenomes</taxon>
        <taxon>ecological metagenomes</taxon>
    </lineage>
</organism>
<accession>A0A1J5RVL2</accession>
<evidence type="ECO:0000313" key="2">
    <source>
        <dbReference type="EMBL" id="OIQ99698.1"/>
    </source>
</evidence>
<dbReference type="EMBL" id="MLJW01000103">
    <property type="protein sequence ID" value="OIQ99698.1"/>
    <property type="molecule type" value="Genomic_DNA"/>
</dbReference>
<proteinExistence type="predicted"/>
<evidence type="ECO:0000256" key="1">
    <source>
        <dbReference type="SAM" id="MobiDB-lite"/>
    </source>
</evidence>
<protein>
    <submittedName>
        <fullName evidence="2">Uncharacterized protein</fullName>
    </submittedName>
</protein>
<reference evidence="2" key="1">
    <citation type="submission" date="2016-10" db="EMBL/GenBank/DDBJ databases">
        <title>Sequence of Gallionella enrichment culture.</title>
        <authorList>
            <person name="Poehlein A."/>
            <person name="Muehling M."/>
            <person name="Daniel R."/>
        </authorList>
    </citation>
    <scope>NUCLEOTIDE SEQUENCE</scope>
</reference>
<dbReference type="AlphaFoldDB" id="A0A1J5RVL2"/>